<accession>A0ABN2QR48</accession>
<sequence length="82" mass="9140">MFHNRKINPDATPMTLATTMSTTRQRKLREIGAADREGDAVSDAETPMMAPPCAGMTQIRFDGRSVDRFLSARLTGLPWLCR</sequence>
<evidence type="ECO:0000313" key="2">
    <source>
        <dbReference type="EMBL" id="GAA1956715.1"/>
    </source>
</evidence>
<gene>
    <name evidence="2" type="ORF">GCM10009776_18620</name>
</gene>
<name>A0ABN2QR48_9MICO</name>
<protein>
    <submittedName>
        <fullName evidence="2">Uncharacterized protein</fullName>
    </submittedName>
</protein>
<feature type="region of interest" description="Disordered" evidence="1">
    <location>
        <begin position="1"/>
        <end position="25"/>
    </location>
</feature>
<evidence type="ECO:0000313" key="3">
    <source>
        <dbReference type="Proteomes" id="UP001499933"/>
    </source>
</evidence>
<dbReference type="EMBL" id="BAAAOG010000002">
    <property type="protein sequence ID" value="GAA1956715.1"/>
    <property type="molecule type" value="Genomic_DNA"/>
</dbReference>
<keyword evidence="3" id="KW-1185">Reference proteome</keyword>
<evidence type="ECO:0000256" key="1">
    <source>
        <dbReference type="SAM" id="MobiDB-lite"/>
    </source>
</evidence>
<proteinExistence type="predicted"/>
<reference evidence="2 3" key="1">
    <citation type="journal article" date="2019" name="Int. J. Syst. Evol. Microbiol.">
        <title>The Global Catalogue of Microorganisms (GCM) 10K type strain sequencing project: providing services to taxonomists for standard genome sequencing and annotation.</title>
        <authorList>
            <consortium name="The Broad Institute Genomics Platform"/>
            <consortium name="The Broad Institute Genome Sequencing Center for Infectious Disease"/>
            <person name="Wu L."/>
            <person name="Ma J."/>
        </authorList>
    </citation>
    <scope>NUCLEOTIDE SEQUENCE [LARGE SCALE GENOMIC DNA]</scope>
    <source>
        <strain evidence="2 3">JCM 14901</strain>
    </source>
</reference>
<feature type="region of interest" description="Disordered" evidence="1">
    <location>
        <begin position="33"/>
        <end position="52"/>
    </location>
</feature>
<organism evidence="2 3">
    <name type="scientific">Microbacterium deminutum</name>
    <dbReference type="NCBI Taxonomy" id="344164"/>
    <lineage>
        <taxon>Bacteria</taxon>
        <taxon>Bacillati</taxon>
        <taxon>Actinomycetota</taxon>
        <taxon>Actinomycetes</taxon>
        <taxon>Micrococcales</taxon>
        <taxon>Microbacteriaceae</taxon>
        <taxon>Microbacterium</taxon>
    </lineage>
</organism>
<comment type="caution">
    <text evidence="2">The sequence shown here is derived from an EMBL/GenBank/DDBJ whole genome shotgun (WGS) entry which is preliminary data.</text>
</comment>
<feature type="compositionally biased region" description="Low complexity" evidence="1">
    <location>
        <begin position="11"/>
        <end position="23"/>
    </location>
</feature>
<dbReference type="Proteomes" id="UP001499933">
    <property type="component" value="Unassembled WGS sequence"/>
</dbReference>